<name>A0A284VPK5_9EURY</name>
<dbReference type="RefSeq" id="WP_096205905.1">
    <property type="nucleotide sequence ID" value="NZ_FZMP01000168.1"/>
</dbReference>
<organism evidence="1 2">
    <name type="scientific">Candidatus Methanoperedens nitratireducens</name>
    <dbReference type="NCBI Taxonomy" id="1392998"/>
    <lineage>
        <taxon>Archaea</taxon>
        <taxon>Methanobacteriati</taxon>
        <taxon>Methanobacteriota</taxon>
        <taxon>Stenosarchaea group</taxon>
        <taxon>Methanomicrobia</taxon>
        <taxon>Methanosarcinales</taxon>
        <taxon>ANME-2 cluster</taxon>
        <taxon>Candidatus Methanoperedentaceae</taxon>
        <taxon>Candidatus Methanoperedens</taxon>
    </lineage>
</organism>
<dbReference type="EMBL" id="FZMP01000168">
    <property type="protein sequence ID" value="SNQ61211.1"/>
    <property type="molecule type" value="Genomic_DNA"/>
</dbReference>
<accession>A0A284VPK5</accession>
<dbReference type="Proteomes" id="UP000218615">
    <property type="component" value="Unassembled WGS sequence"/>
</dbReference>
<dbReference type="AlphaFoldDB" id="A0A284VPK5"/>
<evidence type="ECO:0000313" key="1">
    <source>
        <dbReference type="EMBL" id="SNQ61211.1"/>
    </source>
</evidence>
<evidence type="ECO:0000313" key="2">
    <source>
        <dbReference type="Proteomes" id="UP000218615"/>
    </source>
</evidence>
<keyword evidence="2" id="KW-1185">Reference proteome</keyword>
<sequence>MTKDFLDNRERHLAIQALIDGSGYPKSDEAQRQIGYSSTELHKLTDELLQNHNKKLTDTEKQVILNCLAGALHYVTTDIPSLYDISEAELKEFKENLEKRWGMHSTYSKD</sequence>
<protein>
    <submittedName>
        <fullName evidence="1">Uncharacterized protein</fullName>
    </submittedName>
</protein>
<reference evidence="2" key="1">
    <citation type="submission" date="2017-06" db="EMBL/GenBank/DDBJ databases">
        <authorList>
            <person name="Cremers G."/>
        </authorList>
    </citation>
    <scope>NUCLEOTIDE SEQUENCE [LARGE SCALE GENOMIC DNA]</scope>
</reference>
<proteinExistence type="predicted"/>
<gene>
    <name evidence="1" type="ORF">MNV_250028</name>
</gene>